<gene>
    <name evidence="2" type="ORF">EHS25_003292</name>
</gene>
<evidence type="ECO:0000313" key="2">
    <source>
        <dbReference type="EMBL" id="RSH87383.1"/>
    </source>
</evidence>
<accession>A0A427Y8J2</accession>
<feature type="compositionally biased region" description="Basic and acidic residues" evidence="1">
    <location>
        <begin position="421"/>
        <end position="431"/>
    </location>
</feature>
<feature type="region of interest" description="Disordered" evidence="1">
    <location>
        <begin position="74"/>
        <end position="116"/>
    </location>
</feature>
<feature type="compositionally biased region" description="Pro residues" evidence="1">
    <location>
        <begin position="337"/>
        <end position="350"/>
    </location>
</feature>
<proteinExistence type="predicted"/>
<feature type="region of interest" description="Disordered" evidence="1">
    <location>
        <begin position="418"/>
        <end position="438"/>
    </location>
</feature>
<feature type="region of interest" description="Disordered" evidence="1">
    <location>
        <begin position="315"/>
        <end position="354"/>
    </location>
</feature>
<evidence type="ECO:0000313" key="3">
    <source>
        <dbReference type="Proteomes" id="UP000279259"/>
    </source>
</evidence>
<reference evidence="2 3" key="1">
    <citation type="submission" date="2018-11" db="EMBL/GenBank/DDBJ databases">
        <title>Genome sequence of Saitozyma podzolica DSM 27192.</title>
        <authorList>
            <person name="Aliyu H."/>
            <person name="Gorte O."/>
            <person name="Ochsenreither K."/>
        </authorList>
    </citation>
    <scope>NUCLEOTIDE SEQUENCE [LARGE SCALE GENOMIC DNA]</scope>
    <source>
        <strain evidence="2 3">DSM 27192</strain>
    </source>
</reference>
<dbReference type="OrthoDB" id="2564491at2759"/>
<organism evidence="2 3">
    <name type="scientific">Saitozyma podzolica</name>
    <dbReference type="NCBI Taxonomy" id="1890683"/>
    <lineage>
        <taxon>Eukaryota</taxon>
        <taxon>Fungi</taxon>
        <taxon>Dikarya</taxon>
        <taxon>Basidiomycota</taxon>
        <taxon>Agaricomycotina</taxon>
        <taxon>Tremellomycetes</taxon>
        <taxon>Tremellales</taxon>
        <taxon>Trimorphomycetaceae</taxon>
        <taxon>Saitozyma</taxon>
    </lineage>
</organism>
<dbReference type="AlphaFoldDB" id="A0A427Y8J2"/>
<feature type="compositionally biased region" description="Pro residues" evidence="1">
    <location>
        <begin position="319"/>
        <end position="329"/>
    </location>
</feature>
<dbReference type="EMBL" id="RSCD01000017">
    <property type="protein sequence ID" value="RSH87383.1"/>
    <property type="molecule type" value="Genomic_DNA"/>
</dbReference>
<name>A0A427Y8J2_9TREE</name>
<comment type="caution">
    <text evidence="2">The sequence shown here is derived from an EMBL/GenBank/DDBJ whole genome shotgun (WGS) entry which is preliminary data.</text>
</comment>
<evidence type="ECO:0000256" key="1">
    <source>
        <dbReference type="SAM" id="MobiDB-lite"/>
    </source>
</evidence>
<protein>
    <submittedName>
        <fullName evidence="2">Uncharacterized protein</fullName>
    </submittedName>
</protein>
<keyword evidence="3" id="KW-1185">Reference proteome</keyword>
<sequence>MPRAARVVSLPVPVPVAISSLLAPQRPAGPHESLPTPSAAVLGPLPPTTPLHLALNWLALTDLPEYEPDFASRAAPALGGSSRAATRGAEVDPEADGSKGYGMGPPAAEEKGRTTGARAIVIAGSKEGYYKSLEEDDEDWMRDHGGDYEVLCGLNRIDMRQEAGGVVVFGVPSFPRDLRRWGFVYCSTPKHLMLLLTLLSAQPDAEPGEPHVLGHPSGLVVLWDIAGMFMEEIAADENDVPLAHTGEGEGDTADQGAAAHGIPRAEKGFKQGVTISNYLDILSAARAAIEHLSTLDPASPPVQLVILEPNLDDTASLPIMPPPPAPPLPFETTSDAPPKPPPPLPAPPTPSKSKRVRIVDGIRWLFGADSIVSVVQRGPLDTGDEDLADAPTHEMRAAAYPEDVWLLRRRPCGRGEWASAAREEDGVEGDRGVAIGSP</sequence>
<dbReference type="STRING" id="1890683.A0A427Y8J2"/>
<dbReference type="Proteomes" id="UP000279259">
    <property type="component" value="Unassembled WGS sequence"/>
</dbReference>